<evidence type="ECO:0000256" key="7">
    <source>
        <dbReference type="ARBA" id="ARBA00023002"/>
    </source>
</evidence>
<feature type="binding site" evidence="11">
    <location>
        <begin position="155"/>
        <end position="159"/>
    </location>
    <ligand>
        <name>NADP(+)</name>
        <dbReference type="ChEBI" id="CHEBI:58349"/>
    </ligand>
</feature>
<evidence type="ECO:0000256" key="4">
    <source>
        <dbReference type="ARBA" id="ARBA00022516"/>
    </source>
</evidence>
<feature type="binding site" evidence="11">
    <location>
        <begin position="63"/>
        <end position="64"/>
    </location>
    <ligand>
        <name>NADP(+)</name>
        <dbReference type="ChEBI" id="CHEBI:58349"/>
    </ligand>
</feature>
<dbReference type="NCBIfam" id="NF009464">
    <property type="entry name" value="PRK12824.1"/>
    <property type="match status" value="1"/>
</dbReference>
<dbReference type="InterPro" id="IPR050259">
    <property type="entry name" value="SDR"/>
</dbReference>
<evidence type="ECO:0000256" key="12">
    <source>
        <dbReference type="RuleBase" id="RU366074"/>
    </source>
</evidence>
<feature type="domain" description="Ketoreductase" evidence="13">
    <location>
        <begin position="7"/>
        <end position="191"/>
    </location>
</feature>
<protein>
    <recommendedName>
        <fullName evidence="3 12">3-oxoacyl-[acyl-carrier-protein] reductase</fullName>
        <ecNumber evidence="3 12">1.1.1.100</ecNumber>
    </recommendedName>
</protein>
<evidence type="ECO:0000313" key="14">
    <source>
        <dbReference type="EMBL" id="CAI4030647.1"/>
    </source>
</evidence>
<dbReference type="GO" id="GO:0030497">
    <property type="term" value="P:fatty acid elongation"/>
    <property type="evidence" value="ECO:0007669"/>
    <property type="project" value="UniProtKB-ARBA"/>
</dbReference>
<name>A0AA86MX61_9BACT</name>
<sequence length="248" mass="26263">MSSLTGKVAIVTGAAQGIGRAIAETLARQGADIVVADMDPGRAEETAAAVTHLGRRALAVKVNVANWDEVKGMADRVVTDWGKVDILVNNAGITRDGLLLRMREEDWNLVLQVNLTGTFYCTKAVLMPMTKQRYGRIVNIASIVGVMGNVGQANYAASKGAVIGFTKTAAREYASRNVTVNAVAPGFIDTPMTQGLSPEVKDQLQKQIPLGRLGQPADIAEAVRFLVSDGAGYITGQVLHVNGGMLMV</sequence>
<dbReference type="AlphaFoldDB" id="A0AA86MX61"/>
<dbReference type="Proteomes" id="UP001179121">
    <property type="component" value="Chromosome"/>
</dbReference>
<keyword evidence="15" id="KW-1185">Reference proteome</keyword>
<evidence type="ECO:0000256" key="5">
    <source>
        <dbReference type="ARBA" id="ARBA00022832"/>
    </source>
</evidence>
<dbReference type="SUPFAM" id="SSF51735">
    <property type="entry name" value="NAD(P)-binding Rossmann-fold domains"/>
    <property type="match status" value="1"/>
</dbReference>
<reference evidence="14" key="1">
    <citation type="submission" date="2022-10" db="EMBL/GenBank/DDBJ databases">
        <authorList>
            <person name="Koch H."/>
        </authorList>
    </citation>
    <scope>NUCLEOTIDE SEQUENCE</scope>
    <source>
        <strain evidence="14">DNF</strain>
    </source>
</reference>
<evidence type="ECO:0000256" key="9">
    <source>
        <dbReference type="ARBA" id="ARBA00023160"/>
    </source>
</evidence>
<evidence type="ECO:0000256" key="11">
    <source>
        <dbReference type="PIRSR" id="PIRSR611284-2"/>
    </source>
</evidence>
<organism evidence="14 15">
    <name type="scientific">Nitrospira tepida</name>
    <dbReference type="NCBI Taxonomy" id="2973512"/>
    <lineage>
        <taxon>Bacteria</taxon>
        <taxon>Pseudomonadati</taxon>
        <taxon>Nitrospirota</taxon>
        <taxon>Nitrospiria</taxon>
        <taxon>Nitrospirales</taxon>
        <taxon>Nitrospiraceae</taxon>
        <taxon>Nitrospira</taxon>
    </lineage>
</organism>
<proteinExistence type="inferred from homology"/>
<dbReference type="NCBIfam" id="TIGR01830">
    <property type="entry name" value="3oxo_ACP_reduc"/>
    <property type="match status" value="1"/>
</dbReference>
<keyword evidence="9 12" id="KW-0275">Fatty acid biosynthesis</keyword>
<keyword evidence="8 12" id="KW-0443">Lipid metabolism</keyword>
<accession>A0AA86MX61</accession>
<dbReference type="NCBIfam" id="NF005559">
    <property type="entry name" value="PRK07231.1"/>
    <property type="match status" value="1"/>
</dbReference>
<keyword evidence="6 11" id="KW-0521">NADP</keyword>
<feature type="active site" description="Proton acceptor" evidence="10">
    <location>
        <position position="155"/>
    </location>
</feature>
<evidence type="ECO:0000256" key="3">
    <source>
        <dbReference type="ARBA" id="ARBA00012948"/>
    </source>
</evidence>
<dbReference type="GO" id="GO:0004316">
    <property type="term" value="F:3-oxoacyl-[acyl-carrier-protein] reductase (NADPH) activity"/>
    <property type="evidence" value="ECO:0007669"/>
    <property type="project" value="UniProtKB-UniRule"/>
</dbReference>
<comment type="similarity">
    <text evidence="2 12">Belongs to the short-chain dehydrogenases/reductases (SDR) family.</text>
</comment>
<dbReference type="InterPro" id="IPR002347">
    <property type="entry name" value="SDR_fam"/>
</dbReference>
<comment type="function">
    <text evidence="12">Catalyzes the NADPH-dependent reduction of beta-ketoacyl-ACP substrates to beta-hydroxyacyl-ACP products, the first reductive step in the elongation cycle of fatty acid biosynthesis.</text>
</comment>
<comment type="subunit">
    <text evidence="12">Homotetramer.</text>
</comment>
<dbReference type="EC" id="1.1.1.100" evidence="3 12"/>
<keyword evidence="5 12" id="KW-0276">Fatty acid metabolism</keyword>
<evidence type="ECO:0000256" key="8">
    <source>
        <dbReference type="ARBA" id="ARBA00023098"/>
    </source>
</evidence>
<dbReference type="FunFam" id="3.40.50.720:FF:000037">
    <property type="entry name" value="3-oxoacyl-[acyl-carrier-protein] reductase FabG"/>
    <property type="match status" value="1"/>
</dbReference>
<dbReference type="PRINTS" id="PR00081">
    <property type="entry name" value="GDHRDH"/>
</dbReference>
<keyword evidence="7 12" id="KW-0560">Oxidoreductase</keyword>
<dbReference type="PANTHER" id="PTHR42879">
    <property type="entry name" value="3-OXOACYL-(ACYL-CARRIER-PROTEIN) REDUCTASE"/>
    <property type="match status" value="1"/>
</dbReference>
<comment type="catalytic activity">
    <reaction evidence="12">
        <text>a (3R)-hydroxyacyl-[ACP] + NADP(+) = a 3-oxoacyl-[ACP] + NADPH + H(+)</text>
        <dbReference type="Rhea" id="RHEA:17397"/>
        <dbReference type="Rhea" id="RHEA-COMP:9916"/>
        <dbReference type="Rhea" id="RHEA-COMP:9945"/>
        <dbReference type="ChEBI" id="CHEBI:15378"/>
        <dbReference type="ChEBI" id="CHEBI:57783"/>
        <dbReference type="ChEBI" id="CHEBI:58349"/>
        <dbReference type="ChEBI" id="CHEBI:78776"/>
        <dbReference type="ChEBI" id="CHEBI:78827"/>
        <dbReference type="EC" id="1.1.1.100"/>
    </reaction>
</comment>
<dbReference type="PRINTS" id="PR00080">
    <property type="entry name" value="SDRFAMILY"/>
</dbReference>
<evidence type="ECO:0000256" key="1">
    <source>
        <dbReference type="ARBA" id="ARBA00005194"/>
    </source>
</evidence>
<dbReference type="SMART" id="SM00822">
    <property type="entry name" value="PKS_KR"/>
    <property type="match status" value="1"/>
</dbReference>
<feature type="binding site" evidence="11">
    <location>
        <position position="90"/>
    </location>
    <ligand>
        <name>NADP(+)</name>
        <dbReference type="ChEBI" id="CHEBI:58349"/>
    </ligand>
</feature>
<dbReference type="GO" id="GO:0051287">
    <property type="term" value="F:NAD binding"/>
    <property type="evidence" value="ECO:0007669"/>
    <property type="project" value="UniProtKB-UniRule"/>
</dbReference>
<dbReference type="RefSeq" id="WP_289267625.1">
    <property type="nucleotide sequence ID" value="NZ_OX365700.1"/>
</dbReference>
<dbReference type="NCBIfam" id="NF009466">
    <property type="entry name" value="PRK12826.1-2"/>
    <property type="match status" value="1"/>
</dbReference>
<keyword evidence="4 12" id="KW-0444">Lipid biosynthesis</keyword>
<dbReference type="PROSITE" id="PS00061">
    <property type="entry name" value="ADH_SHORT"/>
    <property type="match status" value="1"/>
</dbReference>
<dbReference type="PANTHER" id="PTHR42879:SF2">
    <property type="entry name" value="3-OXOACYL-[ACYL-CARRIER-PROTEIN] REDUCTASE FABG"/>
    <property type="match status" value="1"/>
</dbReference>
<dbReference type="InterPro" id="IPR011284">
    <property type="entry name" value="3oxo_ACP_reduc"/>
</dbReference>
<evidence type="ECO:0000259" key="13">
    <source>
        <dbReference type="SMART" id="SM00822"/>
    </source>
</evidence>
<dbReference type="CDD" id="cd05333">
    <property type="entry name" value="BKR_SDR_c"/>
    <property type="match status" value="1"/>
</dbReference>
<dbReference type="InterPro" id="IPR020904">
    <property type="entry name" value="Sc_DH/Rdtase_CS"/>
</dbReference>
<evidence type="ECO:0000313" key="15">
    <source>
        <dbReference type="Proteomes" id="UP001179121"/>
    </source>
</evidence>
<comment type="pathway">
    <text evidence="1 12">Lipid metabolism; fatty acid biosynthesis.</text>
</comment>
<evidence type="ECO:0000256" key="10">
    <source>
        <dbReference type="PIRSR" id="PIRSR611284-1"/>
    </source>
</evidence>
<dbReference type="Pfam" id="PF13561">
    <property type="entry name" value="adh_short_C2"/>
    <property type="match status" value="1"/>
</dbReference>
<dbReference type="EMBL" id="OX365700">
    <property type="protein sequence ID" value="CAI4030647.1"/>
    <property type="molecule type" value="Genomic_DNA"/>
</dbReference>
<dbReference type="NCBIfam" id="NF004198">
    <property type="entry name" value="PRK05653.1-3"/>
    <property type="match status" value="1"/>
</dbReference>
<dbReference type="Gene3D" id="3.40.50.720">
    <property type="entry name" value="NAD(P)-binding Rossmann-like Domain"/>
    <property type="match status" value="1"/>
</dbReference>
<dbReference type="KEGG" id="nti:DNFV4_01075"/>
<feature type="binding site" evidence="11">
    <location>
        <position position="188"/>
    </location>
    <ligand>
        <name>NADP(+)</name>
        <dbReference type="ChEBI" id="CHEBI:58349"/>
    </ligand>
</feature>
<dbReference type="InterPro" id="IPR057326">
    <property type="entry name" value="KR_dom"/>
</dbReference>
<evidence type="ECO:0000256" key="2">
    <source>
        <dbReference type="ARBA" id="ARBA00006484"/>
    </source>
</evidence>
<dbReference type="InterPro" id="IPR036291">
    <property type="entry name" value="NAD(P)-bd_dom_sf"/>
</dbReference>
<evidence type="ECO:0000256" key="6">
    <source>
        <dbReference type="ARBA" id="ARBA00022857"/>
    </source>
</evidence>
<gene>
    <name evidence="14" type="ORF">DNFV4_01075</name>
</gene>